<evidence type="ECO:0000313" key="3">
    <source>
        <dbReference type="Proteomes" id="UP000184522"/>
    </source>
</evidence>
<dbReference type="Gene3D" id="3.30.70.1320">
    <property type="entry name" value="Multidrug efflux transporter AcrB pore domain like"/>
    <property type="match status" value="1"/>
</dbReference>
<dbReference type="EMBL" id="FQWS01000001">
    <property type="protein sequence ID" value="SHG56825.1"/>
    <property type="molecule type" value="Genomic_DNA"/>
</dbReference>
<dbReference type="Gene3D" id="1.20.1640.10">
    <property type="entry name" value="Multidrug efflux transporter AcrB transmembrane domain"/>
    <property type="match status" value="2"/>
</dbReference>
<feature type="transmembrane region" description="Helical" evidence="1">
    <location>
        <begin position="356"/>
        <end position="376"/>
    </location>
</feature>
<feature type="transmembrane region" description="Helical" evidence="1">
    <location>
        <begin position="882"/>
        <end position="901"/>
    </location>
</feature>
<feature type="transmembrane region" description="Helical" evidence="1">
    <location>
        <begin position="12"/>
        <end position="30"/>
    </location>
</feature>
<dbReference type="SUPFAM" id="SSF82866">
    <property type="entry name" value="Multidrug efflux transporter AcrB transmembrane domain"/>
    <property type="match status" value="2"/>
</dbReference>
<feature type="transmembrane region" description="Helical" evidence="1">
    <location>
        <begin position="908"/>
        <end position="928"/>
    </location>
</feature>
<evidence type="ECO:0000256" key="1">
    <source>
        <dbReference type="SAM" id="Phobius"/>
    </source>
</evidence>
<sequence>MRQLITYFIKHSVAVNVVIFAFLIFGIFGASKLKSSFFPLVDSKNISINVTYPGASPQEVEEGIVLKIEDNLKGLNGVERVTSTSRENSGTINVEIEKGRDIDFMLLEVKNAVDRVPSFPVGMEPLIVAKQENLRPTITFAISGSNIPLATLKQIGRQVENDLRGIDGISQISISGYPQEEIEIAVDENSLLAYNLTFTEVAQAVNQASLITTGGTIKTDAEEYLIRANNRSYYADELSNLIVKSDPSGRKIQLKDIANVRDQFSETPNANFYDNNLSISVTITSTNSEDLISSADKTKAYIEEFNQKYENVQLNVVRDLSTTLVQRTQLLAENAVAGIILVLIFLSLFLNTRLAFWVAFGLPIAFLGMFMFAGYFNVTINVLSLFGMIIVIGILVDDGIVIAENIYQHYEKGKSPEQAAIDGVMEVLPAIISAILTTVLAFGIFLFLDGRIGEFFGEVSVVVILTLVVSLVEALIILPAHLAHSKALRAESKKEKTGIAGFFQRAFSKLRYINTFGERIMNWLRDNLYSPCLRFSLKYKFLTFSFFVVFMILTFSSIGGGIIRVSFFPQIASDRVAVDLNMPNGTNENVTDSIISFIEEKAIEVTKEINDEYLGADSEKYLVENMIKTIGPGSSTARLEINLLPGEERPNEITTQLVTNRLRERVGPVLGVESLVYGGGGNFGGNPVSVSLLGNNIADLKAVKKELKDYLENNALLKDVADNDPAGIKEIRLKLKESAYALGLDLRTVMSQVRAAFFGAQAQRFQRGQDEIRVWVRYNRESRSSINNLDDMRIVTPQGNRIPLREIADYTIERGDVAINHLEGRREIQVTADVKDAKKTSTADIMLEIKDEVMPEILSKYPTVTPSYEGQNRERLKLTNSLGPVGLVILVLIYVVIAFTFRSYSQPLILLLIIPLSLPAVAWGHWIHDFPLNILSLLGIIALIGIMVNDGLVLISKFNTNLKEGMSFDTALYEAGRSRFRAIFLTSITTVAGLTPLIFEESRQAQFLIPMAVSIAYGIGFATVLTLIVLPIFLAFGNFIKLNAKWLYTNQEVTKEEVERAIKEQKELGHFEAGIPKIEQASSYEKV</sequence>
<dbReference type="Gene3D" id="3.30.70.1430">
    <property type="entry name" value="Multidrug efflux transporter AcrB pore domain"/>
    <property type="match status" value="2"/>
</dbReference>
<keyword evidence="3" id="KW-1185">Reference proteome</keyword>
<dbReference type="PANTHER" id="PTHR32063">
    <property type="match status" value="1"/>
</dbReference>
<feature type="transmembrane region" description="Helical" evidence="1">
    <location>
        <begin position="934"/>
        <end position="959"/>
    </location>
</feature>
<reference evidence="3" key="1">
    <citation type="submission" date="2016-11" db="EMBL/GenBank/DDBJ databases">
        <authorList>
            <person name="Varghese N."/>
            <person name="Submissions S."/>
        </authorList>
    </citation>
    <scope>NUCLEOTIDE SEQUENCE [LARGE SCALE GENOMIC DNA]</scope>
    <source>
        <strain evidence="3">DSM 25330</strain>
    </source>
</reference>
<gene>
    <name evidence="2" type="ORF">SAMN05444148_0448</name>
</gene>
<feature type="transmembrane region" description="Helical" evidence="1">
    <location>
        <begin position="382"/>
        <end position="407"/>
    </location>
</feature>
<feature type="transmembrane region" description="Helical" evidence="1">
    <location>
        <begin position="541"/>
        <end position="563"/>
    </location>
</feature>
<dbReference type="Gene3D" id="3.30.70.1440">
    <property type="entry name" value="Multidrug efflux transporter AcrB pore domain"/>
    <property type="match status" value="1"/>
</dbReference>
<proteinExistence type="predicted"/>
<evidence type="ECO:0000313" key="2">
    <source>
        <dbReference type="EMBL" id="SHG56825.1"/>
    </source>
</evidence>
<feature type="transmembrane region" description="Helical" evidence="1">
    <location>
        <begin position="1011"/>
        <end position="1036"/>
    </location>
</feature>
<dbReference type="OrthoDB" id="9757876at2"/>
<dbReference type="SUPFAM" id="SSF82714">
    <property type="entry name" value="Multidrug efflux transporter AcrB TolC docking domain, DN and DC subdomains"/>
    <property type="match status" value="2"/>
</dbReference>
<dbReference type="AlphaFoldDB" id="A0A1M5KVR1"/>
<dbReference type="Gene3D" id="3.30.2090.10">
    <property type="entry name" value="Multidrug efflux transporter AcrB TolC docking domain, DN and DC subdomains"/>
    <property type="match status" value="2"/>
</dbReference>
<dbReference type="PANTHER" id="PTHR32063:SF33">
    <property type="entry name" value="RND SUPERFAMILY EFFLUX PUMP PERMEASE COMPONENT"/>
    <property type="match status" value="1"/>
</dbReference>
<dbReference type="GO" id="GO:0005886">
    <property type="term" value="C:plasma membrane"/>
    <property type="evidence" value="ECO:0007669"/>
    <property type="project" value="TreeGrafter"/>
</dbReference>
<dbReference type="InterPro" id="IPR001036">
    <property type="entry name" value="Acrflvin-R"/>
</dbReference>
<feature type="transmembrane region" description="Helical" evidence="1">
    <location>
        <begin position="460"/>
        <end position="483"/>
    </location>
</feature>
<feature type="transmembrane region" description="Helical" evidence="1">
    <location>
        <begin position="980"/>
        <end position="999"/>
    </location>
</feature>
<protein>
    <submittedName>
        <fullName evidence="2">Multidrug efflux pump subunit AcrB</fullName>
    </submittedName>
</protein>
<name>A0A1M5KVR1_9FLAO</name>
<organism evidence="2 3">
    <name type="scientific">Winogradskyella jejuensis</name>
    <dbReference type="NCBI Taxonomy" id="1089305"/>
    <lineage>
        <taxon>Bacteria</taxon>
        <taxon>Pseudomonadati</taxon>
        <taxon>Bacteroidota</taxon>
        <taxon>Flavobacteriia</taxon>
        <taxon>Flavobacteriales</taxon>
        <taxon>Flavobacteriaceae</taxon>
        <taxon>Winogradskyella</taxon>
    </lineage>
</organism>
<dbReference type="Proteomes" id="UP000184522">
    <property type="component" value="Unassembled WGS sequence"/>
</dbReference>
<dbReference type="STRING" id="1089305.SAMN05444148_0448"/>
<accession>A0A1M5KVR1</accession>
<keyword evidence="1" id="KW-1133">Transmembrane helix</keyword>
<dbReference type="RefSeq" id="WP_073082440.1">
    <property type="nucleotide sequence ID" value="NZ_FQWS01000001.1"/>
</dbReference>
<keyword evidence="1" id="KW-0472">Membrane</keyword>
<dbReference type="PRINTS" id="PR00702">
    <property type="entry name" value="ACRIFLAVINRP"/>
</dbReference>
<keyword evidence="1" id="KW-0812">Transmembrane</keyword>
<dbReference type="GO" id="GO:0042910">
    <property type="term" value="F:xenobiotic transmembrane transporter activity"/>
    <property type="evidence" value="ECO:0007669"/>
    <property type="project" value="TreeGrafter"/>
</dbReference>
<feature type="transmembrane region" description="Helical" evidence="1">
    <location>
        <begin position="330"/>
        <end position="349"/>
    </location>
</feature>
<dbReference type="Pfam" id="PF00873">
    <property type="entry name" value="ACR_tran"/>
    <property type="match status" value="1"/>
</dbReference>
<dbReference type="InterPro" id="IPR027463">
    <property type="entry name" value="AcrB_DN_DC_subdom"/>
</dbReference>
<dbReference type="SUPFAM" id="SSF82693">
    <property type="entry name" value="Multidrug efflux transporter AcrB pore domain, PN1, PN2, PC1 and PC2 subdomains"/>
    <property type="match status" value="2"/>
</dbReference>
<feature type="transmembrane region" description="Helical" evidence="1">
    <location>
        <begin position="427"/>
        <end position="448"/>
    </location>
</feature>